<dbReference type="InterPro" id="IPR000524">
    <property type="entry name" value="Tscrpt_reg_HTH_GntR"/>
</dbReference>
<dbReference type="InterPro" id="IPR036390">
    <property type="entry name" value="WH_DNA-bd_sf"/>
</dbReference>
<keyword evidence="3" id="KW-0804">Transcription</keyword>
<evidence type="ECO:0000256" key="1">
    <source>
        <dbReference type="ARBA" id="ARBA00023015"/>
    </source>
</evidence>
<feature type="region of interest" description="Disordered" evidence="4">
    <location>
        <begin position="223"/>
        <end position="246"/>
    </location>
</feature>
<evidence type="ECO:0000259" key="5">
    <source>
        <dbReference type="PROSITE" id="PS50949"/>
    </source>
</evidence>
<reference evidence="7" key="1">
    <citation type="journal article" date="2019" name="Int. J. Syst. Evol. Microbiol.">
        <title>The Global Catalogue of Microorganisms (GCM) 10K type strain sequencing project: providing services to taxonomists for standard genome sequencing and annotation.</title>
        <authorList>
            <consortium name="The Broad Institute Genomics Platform"/>
            <consortium name="The Broad Institute Genome Sequencing Center for Infectious Disease"/>
            <person name="Wu L."/>
            <person name="Ma J."/>
        </authorList>
    </citation>
    <scope>NUCLEOTIDE SEQUENCE [LARGE SCALE GENOMIC DNA]</scope>
    <source>
        <strain evidence="7">JCM 11117</strain>
    </source>
</reference>
<keyword evidence="1" id="KW-0805">Transcription regulation</keyword>
<dbReference type="SUPFAM" id="SSF48008">
    <property type="entry name" value="GntR ligand-binding domain-like"/>
    <property type="match status" value="1"/>
</dbReference>
<evidence type="ECO:0000256" key="4">
    <source>
        <dbReference type="SAM" id="MobiDB-lite"/>
    </source>
</evidence>
<dbReference type="Proteomes" id="UP001499967">
    <property type="component" value="Unassembled WGS sequence"/>
</dbReference>
<dbReference type="InterPro" id="IPR011711">
    <property type="entry name" value="GntR_C"/>
</dbReference>
<evidence type="ECO:0000313" key="6">
    <source>
        <dbReference type="EMBL" id="GAA0895255.1"/>
    </source>
</evidence>
<dbReference type="Pfam" id="PF00392">
    <property type="entry name" value="GntR"/>
    <property type="match status" value="1"/>
</dbReference>
<protein>
    <submittedName>
        <fullName evidence="6">GntR family transcriptional regulator</fullName>
    </submittedName>
</protein>
<dbReference type="SUPFAM" id="SSF46785">
    <property type="entry name" value="Winged helix' DNA-binding domain"/>
    <property type="match status" value="1"/>
</dbReference>
<evidence type="ECO:0000313" key="7">
    <source>
        <dbReference type="Proteomes" id="UP001499967"/>
    </source>
</evidence>
<dbReference type="PANTHER" id="PTHR43537:SF24">
    <property type="entry name" value="GLUCONATE OPERON TRANSCRIPTIONAL REPRESSOR"/>
    <property type="match status" value="1"/>
</dbReference>
<keyword evidence="7" id="KW-1185">Reference proteome</keyword>
<accession>A0ABP3YIY4</accession>
<sequence>MSRRRLPEDATTFVASLARSRRAGAPEAVLGELRRVILAGDAPPGLAIPCDEVAALFEVSVIPVREALKTLVGEGLVEHRPRAGYTVARLTSTELDELYVVRGVLEQAALSAAVARAGPDDHDRARSAHAATAAAIDDGDGRAYHRESRRFHLALVVPAGMGRLQAMLESAWNLTEPHRPMAQVPPQERRSLHAEHERMLAAFVAADAVALGEEATRHHAHLRHTVSAHATRTDAAEPGHPTAVSP</sequence>
<dbReference type="InterPro" id="IPR036388">
    <property type="entry name" value="WH-like_DNA-bd_sf"/>
</dbReference>
<dbReference type="SMART" id="SM00345">
    <property type="entry name" value="HTH_GNTR"/>
    <property type="match status" value="1"/>
</dbReference>
<dbReference type="Pfam" id="PF07729">
    <property type="entry name" value="FCD"/>
    <property type="match status" value="1"/>
</dbReference>
<dbReference type="Gene3D" id="1.20.120.530">
    <property type="entry name" value="GntR ligand-binding domain-like"/>
    <property type="match status" value="1"/>
</dbReference>
<dbReference type="CDD" id="cd07377">
    <property type="entry name" value="WHTH_GntR"/>
    <property type="match status" value="1"/>
</dbReference>
<proteinExistence type="predicted"/>
<dbReference type="InterPro" id="IPR008920">
    <property type="entry name" value="TF_FadR/GntR_C"/>
</dbReference>
<dbReference type="PROSITE" id="PS50949">
    <property type="entry name" value="HTH_GNTR"/>
    <property type="match status" value="1"/>
</dbReference>
<evidence type="ECO:0000256" key="3">
    <source>
        <dbReference type="ARBA" id="ARBA00023163"/>
    </source>
</evidence>
<gene>
    <name evidence="6" type="ORF">GCM10009559_50430</name>
</gene>
<name>A0ABP3YIY4_9PSEU</name>
<dbReference type="Gene3D" id="1.10.10.10">
    <property type="entry name" value="Winged helix-like DNA-binding domain superfamily/Winged helix DNA-binding domain"/>
    <property type="match status" value="1"/>
</dbReference>
<dbReference type="SMART" id="SM00895">
    <property type="entry name" value="FCD"/>
    <property type="match status" value="1"/>
</dbReference>
<dbReference type="EMBL" id="BAAAHP010000154">
    <property type="protein sequence ID" value="GAA0895255.1"/>
    <property type="molecule type" value="Genomic_DNA"/>
</dbReference>
<dbReference type="RefSeq" id="WP_343944031.1">
    <property type="nucleotide sequence ID" value="NZ_BAAAHP010000154.1"/>
</dbReference>
<organism evidence="6 7">
    <name type="scientific">Pseudonocardia zijingensis</name>
    <dbReference type="NCBI Taxonomy" id="153376"/>
    <lineage>
        <taxon>Bacteria</taxon>
        <taxon>Bacillati</taxon>
        <taxon>Actinomycetota</taxon>
        <taxon>Actinomycetes</taxon>
        <taxon>Pseudonocardiales</taxon>
        <taxon>Pseudonocardiaceae</taxon>
        <taxon>Pseudonocardia</taxon>
    </lineage>
</organism>
<comment type="caution">
    <text evidence="6">The sequence shown here is derived from an EMBL/GenBank/DDBJ whole genome shotgun (WGS) entry which is preliminary data.</text>
</comment>
<feature type="domain" description="HTH gntR-type" evidence="5">
    <location>
        <begin position="23"/>
        <end position="90"/>
    </location>
</feature>
<dbReference type="PANTHER" id="PTHR43537">
    <property type="entry name" value="TRANSCRIPTIONAL REGULATOR, GNTR FAMILY"/>
    <property type="match status" value="1"/>
</dbReference>
<evidence type="ECO:0000256" key="2">
    <source>
        <dbReference type="ARBA" id="ARBA00023125"/>
    </source>
</evidence>
<keyword evidence="2" id="KW-0238">DNA-binding</keyword>